<dbReference type="SUPFAM" id="SSF53218">
    <property type="entry name" value="Molybdenum cofactor biosynthesis proteins"/>
    <property type="match status" value="1"/>
</dbReference>
<evidence type="ECO:0000259" key="7">
    <source>
        <dbReference type="SMART" id="SM00852"/>
    </source>
</evidence>
<comment type="pathway">
    <text evidence="2 6">Cofactor biosynthesis; molybdopterin biosynthesis.</text>
</comment>
<proteinExistence type="inferred from homology"/>
<dbReference type="EMBL" id="CP063982">
    <property type="protein sequence ID" value="UOD51552.1"/>
    <property type="molecule type" value="Genomic_DNA"/>
</dbReference>
<keyword evidence="4 6" id="KW-0501">Molybdenum cofactor biosynthesis</keyword>
<organism evidence="8 9">
    <name type="scientific">Orrella daihaiensis</name>
    <dbReference type="NCBI Taxonomy" id="2782176"/>
    <lineage>
        <taxon>Bacteria</taxon>
        <taxon>Pseudomonadati</taxon>
        <taxon>Pseudomonadota</taxon>
        <taxon>Betaproteobacteria</taxon>
        <taxon>Burkholderiales</taxon>
        <taxon>Alcaligenaceae</taxon>
        <taxon>Orrella</taxon>
    </lineage>
</organism>
<dbReference type="InterPro" id="IPR038987">
    <property type="entry name" value="MoeA-like"/>
</dbReference>
<feature type="domain" description="MoaB/Mog" evidence="7">
    <location>
        <begin position="175"/>
        <end position="312"/>
    </location>
</feature>
<evidence type="ECO:0000256" key="5">
    <source>
        <dbReference type="ARBA" id="ARBA00047317"/>
    </source>
</evidence>
<dbReference type="SUPFAM" id="SSF63882">
    <property type="entry name" value="MoeA N-terminal region -like"/>
    <property type="match status" value="1"/>
</dbReference>
<dbReference type="NCBIfam" id="NF045515">
    <property type="entry name" value="Glp_gephyrin"/>
    <property type="match status" value="1"/>
</dbReference>
<dbReference type="InterPro" id="IPR036688">
    <property type="entry name" value="MoeA_C_domain_IV_sf"/>
</dbReference>
<dbReference type="EC" id="2.10.1.1" evidence="6"/>
<dbReference type="PANTHER" id="PTHR10192:SF5">
    <property type="entry name" value="GEPHYRIN"/>
    <property type="match status" value="1"/>
</dbReference>
<keyword evidence="6" id="KW-0479">Metal-binding</keyword>
<dbReference type="Gene3D" id="2.170.190.11">
    <property type="entry name" value="Molybdopterin biosynthesis moea protein, domain 3"/>
    <property type="match status" value="1"/>
</dbReference>
<evidence type="ECO:0000256" key="2">
    <source>
        <dbReference type="ARBA" id="ARBA00005046"/>
    </source>
</evidence>
<evidence type="ECO:0000256" key="6">
    <source>
        <dbReference type="RuleBase" id="RU365090"/>
    </source>
</evidence>
<dbReference type="InterPro" id="IPR005110">
    <property type="entry name" value="MoeA_linker/N"/>
</dbReference>
<dbReference type="Proteomes" id="UP000831607">
    <property type="component" value="Chromosome"/>
</dbReference>
<protein>
    <recommendedName>
        <fullName evidence="6">Molybdopterin molybdenumtransferase</fullName>
        <ecNumber evidence="6">2.10.1.1</ecNumber>
    </recommendedName>
</protein>
<dbReference type="Gene3D" id="2.40.340.10">
    <property type="entry name" value="MoeA, C-terminal, domain IV"/>
    <property type="match status" value="1"/>
</dbReference>
<dbReference type="Pfam" id="PF00994">
    <property type="entry name" value="MoCF_biosynth"/>
    <property type="match status" value="1"/>
</dbReference>
<evidence type="ECO:0000256" key="4">
    <source>
        <dbReference type="ARBA" id="ARBA00023150"/>
    </source>
</evidence>
<gene>
    <name evidence="8" type="ORF">DHf2319_03720</name>
</gene>
<evidence type="ECO:0000313" key="9">
    <source>
        <dbReference type="Proteomes" id="UP000831607"/>
    </source>
</evidence>
<comment type="catalytic activity">
    <reaction evidence="5">
        <text>adenylyl-molybdopterin + molybdate = Mo-molybdopterin + AMP + H(+)</text>
        <dbReference type="Rhea" id="RHEA:35047"/>
        <dbReference type="ChEBI" id="CHEBI:15378"/>
        <dbReference type="ChEBI" id="CHEBI:36264"/>
        <dbReference type="ChEBI" id="CHEBI:62727"/>
        <dbReference type="ChEBI" id="CHEBI:71302"/>
        <dbReference type="ChEBI" id="CHEBI:456215"/>
        <dbReference type="EC" id="2.10.1.1"/>
    </reaction>
</comment>
<dbReference type="InterPro" id="IPR036135">
    <property type="entry name" value="MoeA_linker/N_sf"/>
</dbReference>
<dbReference type="Pfam" id="PF03454">
    <property type="entry name" value="MoeA_C"/>
    <property type="match status" value="1"/>
</dbReference>
<comment type="cofactor">
    <cofactor evidence="6">
        <name>Mg(2+)</name>
        <dbReference type="ChEBI" id="CHEBI:18420"/>
    </cofactor>
</comment>
<keyword evidence="9" id="KW-1185">Reference proteome</keyword>
<sequence>MLDFDAAKEQLLSFAAPPVITEDLPLLKAHGRVLAKGVTSPMDVPAFANSSMDGYAICPVDHTASSLNLTVTQRIAAGSQGTQLLPGQAARIFTGAPVPPGTYAVVPQEVVEVNGDQITIVQAVKAGDHVRAQGEDICVGTEIIAPGKKLKPADLALAASVGVTHVTTYKPLTVAILLTGDELVEPGNPLGPGQIYNSNRYWLQSLLTEIGCNVLDPGIVRDTPEDTRAALHDASQQADVIITCGGVSVGEEDHVRAAVASMGRIDLWQIAMKPGKPLAYGKANHADFIGLPGNPVSAFVTFVLMGLPFLQVRMGLPIATPIPRMLTADFDWPKADRRREFIRVKQKTDGQGSVRLERWPNQGSGVMSSVAWADGLVDIAAGQTIARGDAVPYLSFRDILDPVK</sequence>
<dbReference type="Gene3D" id="3.90.105.10">
    <property type="entry name" value="Molybdopterin biosynthesis moea protein, domain 2"/>
    <property type="match status" value="1"/>
</dbReference>
<dbReference type="InterPro" id="IPR005111">
    <property type="entry name" value="MoeA_C_domain_IV"/>
</dbReference>
<keyword evidence="6" id="KW-0460">Magnesium</keyword>
<evidence type="ECO:0000256" key="3">
    <source>
        <dbReference type="ARBA" id="ARBA00010763"/>
    </source>
</evidence>
<dbReference type="InterPro" id="IPR036425">
    <property type="entry name" value="MoaB/Mog-like_dom_sf"/>
</dbReference>
<dbReference type="CDD" id="cd00887">
    <property type="entry name" value="MoeA"/>
    <property type="match status" value="1"/>
</dbReference>
<name>A0ABY4AMP7_9BURK</name>
<reference evidence="8 9" key="1">
    <citation type="submission" date="2020-11" db="EMBL/GenBank/DDBJ databases">
        <title>Algicoccus daihaiensis sp.nov., isolated from Daihai Lake in Inner Mongolia.</title>
        <authorList>
            <person name="Kai J."/>
        </authorList>
    </citation>
    <scope>NUCLEOTIDE SEQUENCE [LARGE SCALE GENOMIC DNA]</scope>
    <source>
        <strain evidence="9">f23</strain>
    </source>
</reference>
<evidence type="ECO:0000313" key="8">
    <source>
        <dbReference type="EMBL" id="UOD51552.1"/>
    </source>
</evidence>
<dbReference type="InterPro" id="IPR001453">
    <property type="entry name" value="MoaB/Mog_dom"/>
</dbReference>
<comment type="similarity">
    <text evidence="3 6">Belongs to the MoeA family.</text>
</comment>
<dbReference type="SUPFAM" id="SSF63867">
    <property type="entry name" value="MoeA C-terminal domain-like"/>
    <property type="match status" value="1"/>
</dbReference>
<comment type="function">
    <text evidence="1 6">Catalyzes the insertion of molybdate into adenylated molybdopterin with the concomitant release of AMP.</text>
</comment>
<dbReference type="Pfam" id="PF03453">
    <property type="entry name" value="MoeA_N"/>
    <property type="match status" value="1"/>
</dbReference>
<keyword evidence="6" id="KW-0808">Transferase</keyword>
<dbReference type="PANTHER" id="PTHR10192">
    <property type="entry name" value="MOLYBDOPTERIN BIOSYNTHESIS PROTEIN"/>
    <property type="match status" value="1"/>
</dbReference>
<dbReference type="Gene3D" id="3.40.980.10">
    <property type="entry name" value="MoaB/Mog-like domain"/>
    <property type="match status" value="1"/>
</dbReference>
<evidence type="ECO:0000256" key="1">
    <source>
        <dbReference type="ARBA" id="ARBA00002901"/>
    </source>
</evidence>
<dbReference type="SMART" id="SM00852">
    <property type="entry name" value="MoCF_biosynth"/>
    <property type="match status" value="1"/>
</dbReference>
<accession>A0ABY4AMP7</accession>
<keyword evidence="6" id="KW-0500">Molybdenum</keyword>
<dbReference type="NCBIfam" id="TIGR00177">
    <property type="entry name" value="molyb_syn"/>
    <property type="match status" value="1"/>
</dbReference>